<dbReference type="EMBL" id="CP036262">
    <property type="protein sequence ID" value="QDS94663.1"/>
    <property type="molecule type" value="Genomic_DNA"/>
</dbReference>
<organism evidence="1 2">
    <name type="scientific">Roseimaritima multifibrata</name>
    <dbReference type="NCBI Taxonomy" id="1930274"/>
    <lineage>
        <taxon>Bacteria</taxon>
        <taxon>Pseudomonadati</taxon>
        <taxon>Planctomycetota</taxon>
        <taxon>Planctomycetia</taxon>
        <taxon>Pirellulales</taxon>
        <taxon>Pirellulaceae</taxon>
        <taxon>Roseimaritima</taxon>
    </lineage>
</organism>
<evidence type="ECO:0000313" key="1">
    <source>
        <dbReference type="EMBL" id="QDS94663.1"/>
    </source>
</evidence>
<dbReference type="OrthoDB" id="272190at2"/>
<dbReference type="KEGG" id="rml:FF011L_34430"/>
<proteinExistence type="predicted"/>
<protein>
    <recommendedName>
        <fullName evidence="3">Leucine Rich repeats (2 copies)</fullName>
    </recommendedName>
</protein>
<accession>A0A517MIE9</accession>
<dbReference type="RefSeq" id="WP_145352656.1">
    <property type="nucleotide sequence ID" value="NZ_CP036262.1"/>
</dbReference>
<gene>
    <name evidence="1" type="ORF">FF011L_34430</name>
</gene>
<dbReference type="SUPFAM" id="SSF52047">
    <property type="entry name" value="RNI-like"/>
    <property type="match status" value="1"/>
</dbReference>
<dbReference type="Gene3D" id="3.80.10.10">
    <property type="entry name" value="Ribonuclease Inhibitor"/>
    <property type="match status" value="1"/>
</dbReference>
<sequence length="134" mass="14743">MDAAMIALTDRGVRFSFLGEPFRGREKIPNEDIVDIDFNKMEITDADVQPLLSLPNLDGISFWETGVTDRAIELIAQLPNLTRLNLCGTLVTDASVPTLIAMALNYIDVADTKLTPEGIKALRERLPNAEILSS</sequence>
<evidence type="ECO:0000313" key="2">
    <source>
        <dbReference type="Proteomes" id="UP000320672"/>
    </source>
</evidence>
<reference evidence="1 2" key="1">
    <citation type="submission" date="2019-02" db="EMBL/GenBank/DDBJ databases">
        <title>Deep-cultivation of Planctomycetes and their phenomic and genomic characterization uncovers novel biology.</title>
        <authorList>
            <person name="Wiegand S."/>
            <person name="Jogler M."/>
            <person name="Boedeker C."/>
            <person name="Pinto D."/>
            <person name="Vollmers J."/>
            <person name="Rivas-Marin E."/>
            <person name="Kohn T."/>
            <person name="Peeters S.H."/>
            <person name="Heuer A."/>
            <person name="Rast P."/>
            <person name="Oberbeckmann S."/>
            <person name="Bunk B."/>
            <person name="Jeske O."/>
            <person name="Meyerdierks A."/>
            <person name="Storesund J.E."/>
            <person name="Kallscheuer N."/>
            <person name="Luecker S."/>
            <person name="Lage O.M."/>
            <person name="Pohl T."/>
            <person name="Merkel B.J."/>
            <person name="Hornburger P."/>
            <person name="Mueller R.-W."/>
            <person name="Bruemmer F."/>
            <person name="Labrenz M."/>
            <person name="Spormann A.M."/>
            <person name="Op den Camp H."/>
            <person name="Overmann J."/>
            <person name="Amann R."/>
            <person name="Jetten M.S.M."/>
            <person name="Mascher T."/>
            <person name="Medema M.H."/>
            <person name="Devos D.P."/>
            <person name="Kaster A.-K."/>
            <person name="Ovreas L."/>
            <person name="Rohde M."/>
            <person name="Galperin M.Y."/>
            <person name="Jogler C."/>
        </authorList>
    </citation>
    <scope>NUCLEOTIDE SEQUENCE [LARGE SCALE GENOMIC DNA]</scope>
    <source>
        <strain evidence="1 2">FF011L</strain>
    </source>
</reference>
<keyword evidence="2" id="KW-1185">Reference proteome</keyword>
<name>A0A517MIE9_9BACT</name>
<dbReference type="Proteomes" id="UP000320672">
    <property type="component" value="Chromosome"/>
</dbReference>
<dbReference type="InterPro" id="IPR032675">
    <property type="entry name" value="LRR_dom_sf"/>
</dbReference>
<evidence type="ECO:0008006" key="3">
    <source>
        <dbReference type="Google" id="ProtNLM"/>
    </source>
</evidence>
<dbReference type="AlphaFoldDB" id="A0A517MIE9"/>